<dbReference type="PROSITE" id="PS50026">
    <property type="entry name" value="EGF_3"/>
    <property type="match status" value="1"/>
</dbReference>
<dbReference type="AlphaFoldDB" id="A0A8J4YLL7"/>
<evidence type="ECO:0000313" key="6">
    <source>
        <dbReference type="Proteomes" id="UP000770661"/>
    </source>
</evidence>
<feature type="compositionally biased region" description="Polar residues" evidence="2">
    <location>
        <begin position="1"/>
        <end position="11"/>
    </location>
</feature>
<feature type="compositionally biased region" description="Basic and acidic residues" evidence="2">
    <location>
        <begin position="442"/>
        <end position="455"/>
    </location>
</feature>
<feature type="domain" description="EGF-like" evidence="4">
    <location>
        <begin position="310"/>
        <end position="347"/>
    </location>
</feature>
<dbReference type="EMBL" id="JACEEZ010000156">
    <property type="protein sequence ID" value="KAG0730482.1"/>
    <property type="molecule type" value="Genomic_DNA"/>
</dbReference>
<dbReference type="OrthoDB" id="6382013at2759"/>
<dbReference type="Proteomes" id="UP000770661">
    <property type="component" value="Unassembled WGS sequence"/>
</dbReference>
<proteinExistence type="predicted"/>
<keyword evidence="3" id="KW-1133">Transmembrane helix</keyword>
<feature type="disulfide bond" evidence="1">
    <location>
        <begin position="318"/>
        <end position="335"/>
    </location>
</feature>
<feature type="transmembrane region" description="Helical" evidence="3">
    <location>
        <begin position="347"/>
        <end position="373"/>
    </location>
</feature>
<feature type="region of interest" description="Disordered" evidence="2">
    <location>
        <begin position="418"/>
        <end position="455"/>
    </location>
</feature>
<keyword evidence="3" id="KW-0472">Membrane</keyword>
<keyword evidence="3" id="KW-0812">Transmembrane</keyword>
<evidence type="ECO:0000259" key="4">
    <source>
        <dbReference type="PROSITE" id="PS50026"/>
    </source>
</evidence>
<evidence type="ECO:0000313" key="5">
    <source>
        <dbReference type="EMBL" id="KAG0730482.1"/>
    </source>
</evidence>
<evidence type="ECO:0000256" key="3">
    <source>
        <dbReference type="SAM" id="Phobius"/>
    </source>
</evidence>
<dbReference type="PROSITE" id="PS00022">
    <property type="entry name" value="EGF_1"/>
    <property type="match status" value="1"/>
</dbReference>
<evidence type="ECO:0000256" key="2">
    <source>
        <dbReference type="SAM" id="MobiDB-lite"/>
    </source>
</evidence>
<keyword evidence="1" id="KW-0245">EGF-like domain</keyword>
<comment type="caution">
    <text evidence="1">Lacks conserved residue(s) required for the propagation of feature annotation.</text>
</comment>
<keyword evidence="1" id="KW-1015">Disulfide bond</keyword>
<protein>
    <recommendedName>
        <fullName evidence="4">EGF-like domain-containing protein</fullName>
    </recommendedName>
</protein>
<gene>
    <name evidence="5" type="ORF">GWK47_028183</name>
</gene>
<organism evidence="5 6">
    <name type="scientific">Chionoecetes opilio</name>
    <name type="common">Atlantic snow crab</name>
    <name type="synonym">Cancer opilio</name>
    <dbReference type="NCBI Taxonomy" id="41210"/>
    <lineage>
        <taxon>Eukaryota</taxon>
        <taxon>Metazoa</taxon>
        <taxon>Ecdysozoa</taxon>
        <taxon>Arthropoda</taxon>
        <taxon>Crustacea</taxon>
        <taxon>Multicrustacea</taxon>
        <taxon>Malacostraca</taxon>
        <taxon>Eumalacostraca</taxon>
        <taxon>Eucarida</taxon>
        <taxon>Decapoda</taxon>
        <taxon>Pleocyemata</taxon>
        <taxon>Brachyura</taxon>
        <taxon>Eubrachyura</taxon>
        <taxon>Majoidea</taxon>
        <taxon>Majidae</taxon>
        <taxon>Chionoecetes</taxon>
    </lineage>
</organism>
<comment type="caution">
    <text evidence="5">The sequence shown here is derived from an EMBL/GenBank/DDBJ whole genome shotgun (WGS) entry which is preliminary data.</text>
</comment>
<sequence length="472" mass="51960">MTSVIRRTTMTYKGGGKSVGPGGEGSPVPLQSRVKKAKIPRGGSRASLVAWPALCVLVFLSVLVLTCHARPNPSSNGHSDLSQPASAAEWAEQTASILPEITKHTSTVTVQDQWETDYCDVSSKLFNELFEKMNTLLTFAATSDGLEDEYKRYQNMQVFPTSNPGACDALVPPARQRGAAVPLSLVPKGRAKRQVSPPEDLTVIGEMVMRTTDHYDNTTNKAMEEALKDVITNGTITADLDIDVDEDSVSVEGVKDQVCGVDVICHDPERADCYTEHDPVLGALRAICRCHPQYEDVSPNNVTRPGETCADPCTRNFCSNAGTCIREEIFYSRLCSCEDWHLGETCYLNMIGVIFGVGIAIGLMTIALLSVILSGKRKGNIINTMSLERESVTRETSTPQIRSIYRLPEDSEVHIEQDTLPPIPRIPPRPQRTPPPSHQHQLAREEAHSEPTPVHDDAWFISRNIPRPRFSI</sequence>
<name>A0A8J4YLL7_CHIOP</name>
<evidence type="ECO:0000256" key="1">
    <source>
        <dbReference type="PROSITE-ProRule" id="PRU00076"/>
    </source>
</evidence>
<feature type="compositionally biased region" description="Pro residues" evidence="2">
    <location>
        <begin position="421"/>
        <end position="437"/>
    </location>
</feature>
<feature type="compositionally biased region" description="Gly residues" evidence="2">
    <location>
        <begin position="13"/>
        <end position="25"/>
    </location>
</feature>
<dbReference type="SUPFAM" id="SSF57196">
    <property type="entry name" value="EGF/Laminin"/>
    <property type="match status" value="1"/>
</dbReference>
<accession>A0A8J4YLL7</accession>
<feature type="transmembrane region" description="Helical" evidence="3">
    <location>
        <begin position="48"/>
        <end position="66"/>
    </location>
</feature>
<feature type="disulfide bond" evidence="1">
    <location>
        <begin position="337"/>
        <end position="346"/>
    </location>
</feature>
<keyword evidence="6" id="KW-1185">Reference proteome</keyword>
<feature type="region of interest" description="Disordered" evidence="2">
    <location>
        <begin position="1"/>
        <end position="30"/>
    </location>
</feature>
<dbReference type="InterPro" id="IPR000742">
    <property type="entry name" value="EGF"/>
</dbReference>
<reference evidence="5" key="1">
    <citation type="submission" date="2020-07" db="EMBL/GenBank/DDBJ databases">
        <title>The High-quality genome of the commercially important snow crab, Chionoecetes opilio.</title>
        <authorList>
            <person name="Jeong J.-H."/>
            <person name="Ryu S."/>
        </authorList>
    </citation>
    <scope>NUCLEOTIDE SEQUENCE</scope>
    <source>
        <strain evidence="5">MADBK_172401_WGS</strain>
        <tissue evidence="5">Digestive gland</tissue>
    </source>
</reference>